<dbReference type="Proteomes" id="UP000742024">
    <property type="component" value="Unassembled WGS sequence"/>
</dbReference>
<protein>
    <submittedName>
        <fullName evidence="2">Uncharacterized protein</fullName>
    </submittedName>
</protein>
<organism evidence="2 3">
    <name type="scientific">Claviceps arundinis</name>
    <dbReference type="NCBI Taxonomy" id="1623583"/>
    <lineage>
        <taxon>Eukaryota</taxon>
        <taxon>Fungi</taxon>
        <taxon>Dikarya</taxon>
        <taxon>Ascomycota</taxon>
        <taxon>Pezizomycotina</taxon>
        <taxon>Sordariomycetes</taxon>
        <taxon>Hypocreomycetidae</taxon>
        <taxon>Hypocreales</taxon>
        <taxon>Clavicipitaceae</taxon>
        <taxon>Claviceps</taxon>
    </lineage>
</organism>
<evidence type="ECO:0000313" key="3">
    <source>
        <dbReference type="Proteomes" id="UP000742024"/>
    </source>
</evidence>
<accession>A0ABQ7PB13</accession>
<evidence type="ECO:0000313" key="2">
    <source>
        <dbReference type="EMBL" id="KAG5958478.1"/>
    </source>
</evidence>
<evidence type="ECO:0000256" key="1">
    <source>
        <dbReference type="SAM" id="MobiDB-lite"/>
    </source>
</evidence>
<sequence length="118" mass="13662">MSMETFLNPVDELVFDRSVAPEDLVDDIASQLNPSDQKQDEEEGEESSESEESVSTQKVHEALQKIRLFIEQQEKPDPLDLEFLNQLDCFESRLHKRKYAARKQTSINFAFTTLNTPR</sequence>
<name>A0ABQ7PB13_9HYPO</name>
<gene>
    <name evidence="2" type="ORF">E4U57_001291</name>
</gene>
<comment type="caution">
    <text evidence="2">The sequence shown here is derived from an EMBL/GenBank/DDBJ whole genome shotgun (WGS) entry which is preliminary data.</text>
</comment>
<feature type="compositionally biased region" description="Acidic residues" evidence="1">
    <location>
        <begin position="39"/>
        <end position="52"/>
    </location>
</feature>
<proteinExistence type="predicted"/>
<reference evidence="2 3" key="1">
    <citation type="journal article" date="2020" name="bioRxiv">
        <title>Whole genome comparisons of ergot fungi reveals the divergence and evolution of species within the genus Claviceps are the result of varying mechanisms driving genome evolution and host range expansion.</title>
        <authorList>
            <person name="Wyka S.A."/>
            <person name="Mondo S.J."/>
            <person name="Liu M."/>
            <person name="Dettman J."/>
            <person name="Nalam V."/>
            <person name="Broders K.D."/>
        </authorList>
    </citation>
    <scope>NUCLEOTIDE SEQUENCE [LARGE SCALE GENOMIC DNA]</scope>
    <source>
        <strain evidence="2 3">LM583</strain>
    </source>
</reference>
<feature type="region of interest" description="Disordered" evidence="1">
    <location>
        <begin position="25"/>
        <end position="57"/>
    </location>
</feature>
<dbReference type="EMBL" id="SRPR01000146">
    <property type="protein sequence ID" value="KAG5958478.1"/>
    <property type="molecule type" value="Genomic_DNA"/>
</dbReference>
<keyword evidence="3" id="KW-1185">Reference proteome</keyword>